<dbReference type="AlphaFoldDB" id="A0A9X9LVW8"/>
<reference evidence="1 2" key="1">
    <citation type="submission" date="2018-10" db="EMBL/GenBank/DDBJ databases">
        <authorList>
            <person name="Ekblom R."/>
            <person name="Jareborg N."/>
        </authorList>
    </citation>
    <scope>NUCLEOTIDE SEQUENCE [LARGE SCALE GENOMIC DNA]</scope>
    <source>
        <tissue evidence="1">Muscle</tissue>
    </source>
</reference>
<protein>
    <submittedName>
        <fullName evidence="1">Uncharacterized protein</fullName>
    </submittedName>
</protein>
<evidence type="ECO:0000313" key="2">
    <source>
        <dbReference type="Proteomes" id="UP000269945"/>
    </source>
</evidence>
<sequence length="68" mass="7042">AAPLGCCCACAGGAPPEPSCLQPPTPRPRFWNLSLALSSFARRRVRAPLAPLGSEAGKGLEGAVDRRL</sequence>
<evidence type="ECO:0000313" key="1">
    <source>
        <dbReference type="EMBL" id="VCW97666.1"/>
    </source>
</evidence>
<feature type="non-terminal residue" evidence="1">
    <location>
        <position position="1"/>
    </location>
</feature>
<proteinExistence type="predicted"/>
<dbReference type="Proteomes" id="UP000269945">
    <property type="component" value="Unassembled WGS sequence"/>
</dbReference>
<accession>A0A9X9LVW8</accession>
<name>A0A9X9LVW8_GULGU</name>
<organism evidence="1 2">
    <name type="scientific">Gulo gulo</name>
    <name type="common">Wolverine</name>
    <name type="synonym">Gluton</name>
    <dbReference type="NCBI Taxonomy" id="48420"/>
    <lineage>
        <taxon>Eukaryota</taxon>
        <taxon>Metazoa</taxon>
        <taxon>Chordata</taxon>
        <taxon>Craniata</taxon>
        <taxon>Vertebrata</taxon>
        <taxon>Euteleostomi</taxon>
        <taxon>Mammalia</taxon>
        <taxon>Eutheria</taxon>
        <taxon>Laurasiatheria</taxon>
        <taxon>Carnivora</taxon>
        <taxon>Caniformia</taxon>
        <taxon>Musteloidea</taxon>
        <taxon>Mustelidae</taxon>
        <taxon>Guloninae</taxon>
        <taxon>Gulo</taxon>
    </lineage>
</organism>
<gene>
    <name evidence="1" type="ORF">BN2614_LOCUS4</name>
</gene>
<comment type="caution">
    <text evidence="1">The sequence shown here is derived from an EMBL/GenBank/DDBJ whole genome shotgun (WGS) entry which is preliminary data.</text>
</comment>
<dbReference type="EMBL" id="CYRY02022566">
    <property type="protein sequence ID" value="VCW97666.1"/>
    <property type="molecule type" value="Genomic_DNA"/>
</dbReference>
<keyword evidence="2" id="KW-1185">Reference proteome</keyword>